<feature type="domain" description="Trimeric autotransporter adhesin YadA-like stalk" evidence="14">
    <location>
        <begin position="716"/>
        <end position="757"/>
    </location>
</feature>
<organism evidence="16 17">
    <name type="scientific">Enterobacter cloacae</name>
    <dbReference type="NCBI Taxonomy" id="550"/>
    <lineage>
        <taxon>Bacteria</taxon>
        <taxon>Pseudomonadati</taxon>
        <taxon>Pseudomonadota</taxon>
        <taxon>Gammaproteobacteria</taxon>
        <taxon>Enterobacterales</taxon>
        <taxon>Enterobacteriaceae</taxon>
        <taxon>Enterobacter</taxon>
        <taxon>Enterobacter cloacae complex</taxon>
    </lineage>
</organism>
<dbReference type="Gene3D" id="2.20.70.140">
    <property type="match status" value="13"/>
</dbReference>
<keyword evidence="7" id="KW-0732">Signal</keyword>
<feature type="domain" description="Trimeric autotransporter adhesin YadA-like stalk" evidence="14">
    <location>
        <begin position="286"/>
        <end position="316"/>
    </location>
</feature>
<dbReference type="Gene3D" id="6.10.250.2120">
    <property type="match status" value="1"/>
</dbReference>
<keyword evidence="10" id="KW-0998">Cell outer membrane</keyword>
<feature type="domain" description="Trimeric autotransporter adhesin YadA-like stalk" evidence="14">
    <location>
        <begin position="1251"/>
        <end position="1289"/>
    </location>
</feature>
<feature type="domain" description="Trimeric autotransporter adhesin YadA-like stalk" evidence="14">
    <location>
        <begin position="2756"/>
        <end position="2788"/>
    </location>
</feature>
<dbReference type="InterPro" id="IPR024973">
    <property type="entry name" value="ESPR"/>
</dbReference>
<feature type="domain" description="Trimeric autotransporter adhesin YadA-like stalk" evidence="14">
    <location>
        <begin position="1042"/>
        <end position="1080"/>
    </location>
</feature>
<feature type="domain" description="Trimeric autotransporter adhesin YadA-like stalk" evidence="14">
    <location>
        <begin position="620"/>
        <end position="658"/>
    </location>
</feature>
<feature type="domain" description="Trimeric autotransporter adhesin YadA-like stalk" evidence="14">
    <location>
        <begin position="2299"/>
        <end position="2340"/>
    </location>
</feature>
<feature type="domain" description="Trimeric autotransporter adhesin YadA-like C-terminal membrane anchor" evidence="12">
    <location>
        <begin position="3098"/>
        <end position="3158"/>
    </location>
</feature>
<evidence type="ECO:0000259" key="15">
    <source>
        <dbReference type="Pfam" id="PF13018"/>
    </source>
</evidence>
<evidence type="ECO:0000256" key="9">
    <source>
        <dbReference type="ARBA" id="ARBA00023136"/>
    </source>
</evidence>
<keyword evidence="5" id="KW-1134">Transmembrane beta strand</keyword>
<feature type="domain" description="Trimeric autotransporter adhesin YadA-like stalk" evidence="14">
    <location>
        <begin position="831"/>
        <end position="869"/>
    </location>
</feature>
<evidence type="ECO:0000313" key="17">
    <source>
        <dbReference type="Proteomes" id="UP000509421"/>
    </source>
</evidence>
<dbReference type="CDD" id="cd12820">
    <property type="entry name" value="LbR_YadA-like"/>
    <property type="match status" value="1"/>
</dbReference>
<keyword evidence="6" id="KW-0812">Transmembrane</keyword>
<feature type="domain" description="Trimeric autotransporter adhesin YadA-like stalk" evidence="14">
    <location>
        <begin position="927"/>
        <end position="968"/>
    </location>
</feature>
<dbReference type="InterPro" id="IPR045584">
    <property type="entry name" value="Pilin-like"/>
</dbReference>
<feature type="domain" description="ESPR" evidence="15">
    <location>
        <begin position="1"/>
        <end position="47"/>
    </location>
</feature>
<feature type="domain" description="Trimeric autotransporter adhesin YadA-like head" evidence="13">
    <location>
        <begin position="220"/>
        <end position="244"/>
    </location>
</feature>
<dbReference type="Gene3D" id="2.150.10.10">
    <property type="entry name" value="Serralysin-like metalloprotease, C-terminal"/>
    <property type="match status" value="3"/>
</dbReference>
<dbReference type="EMBL" id="CP056117">
    <property type="protein sequence ID" value="QKZ99858.1"/>
    <property type="molecule type" value="Genomic_DNA"/>
</dbReference>
<dbReference type="InterPro" id="IPR008640">
    <property type="entry name" value="Adhesin_Head_dom"/>
</dbReference>
<feature type="domain" description="Trimeric autotransporter adhesin YadA-like stalk" evidence="14">
    <location>
        <begin position="2414"/>
        <end position="2454"/>
    </location>
</feature>
<feature type="domain" description="Trimeric autotransporter adhesin YadA-like stalk" evidence="14">
    <location>
        <begin position="411"/>
        <end position="449"/>
    </location>
</feature>
<feature type="domain" description="Trimeric autotransporter adhesin YadA-like stalk" evidence="14">
    <location>
        <begin position="1882"/>
        <end position="1922"/>
    </location>
</feature>
<evidence type="ECO:0000256" key="7">
    <source>
        <dbReference type="ARBA" id="ARBA00022729"/>
    </source>
</evidence>
<keyword evidence="8" id="KW-0653">Protein transport</keyword>
<feature type="domain" description="Trimeric autotransporter adhesin YadA-like head" evidence="13">
    <location>
        <begin position="2847"/>
        <end position="2873"/>
    </location>
</feature>
<dbReference type="InterPro" id="IPR005594">
    <property type="entry name" value="YadA_C"/>
</dbReference>
<evidence type="ECO:0000256" key="10">
    <source>
        <dbReference type="ARBA" id="ARBA00023237"/>
    </source>
</evidence>
<evidence type="ECO:0000256" key="3">
    <source>
        <dbReference type="ARBA" id="ARBA00005848"/>
    </source>
</evidence>
<evidence type="ECO:0000256" key="6">
    <source>
        <dbReference type="ARBA" id="ARBA00022692"/>
    </source>
</evidence>
<keyword evidence="4" id="KW-0813">Transport</keyword>
<dbReference type="Pfam" id="PF13018">
    <property type="entry name" value="ESPR"/>
    <property type="match status" value="1"/>
</dbReference>
<proteinExistence type="inferred from homology"/>
<evidence type="ECO:0000256" key="2">
    <source>
        <dbReference type="ARBA" id="ARBA00004442"/>
    </source>
</evidence>
<dbReference type="Gene3D" id="6.10.250.2040">
    <property type="match status" value="9"/>
</dbReference>
<dbReference type="GO" id="GO:0015031">
    <property type="term" value="P:protein transport"/>
    <property type="evidence" value="ECO:0007669"/>
    <property type="project" value="UniProtKB-KW"/>
</dbReference>
<dbReference type="Proteomes" id="UP000509421">
    <property type="component" value="Chromosome"/>
</dbReference>
<evidence type="ECO:0000256" key="5">
    <source>
        <dbReference type="ARBA" id="ARBA00022452"/>
    </source>
</evidence>
<feature type="domain" description="Trimeric autotransporter adhesin YadA-like head" evidence="13">
    <location>
        <begin position="2805"/>
        <end position="2831"/>
    </location>
</feature>
<feature type="domain" description="Trimeric autotransporter adhesin YadA-like stalk" evidence="14">
    <location>
        <begin position="1996"/>
        <end position="2034"/>
    </location>
</feature>
<feature type="domain" description="Trimeric autotransporter adhesin YadA-like stalk" evidence="14">
    <location>
        <begin position="2528"/>
        <end position="2566"/>
    </location>
</feature>
<feature type="compositionally biased region" description="Low complexity" evidence="11">
    <location>
        <begin position="3004"/>
        <end position="3013"/>
    </location>
</feature>
<dbReference type="SUPFAM" id="SSF101967">
    <property type="entry name" value="Adhesin YadA, collagen-binding domain"/>
    <property type="match status" value="16"/>
</dbReference>
<feature type="domain" description="Trimeric autotransporter adhesin YadA-like stalk" evidence="14">
    <location>
        <begin position="1462"/>
        <end position="1500"/>
    </location>
</feature>
<feature type="domain" description="Trimeric autotransporter adhesin YadA-like stalk" evidence="14">
    <location>
        <begin position="2622"/>
        <end position="2656"/>
    </location>
</feature>
<feature type="compositionally biased region" description="Polar residues" evidence="11">
    <location>
        <begin position="2986"/>
        <end position="2996"/>
    </location>
</feature>
<feature type="region of interest" description="Disordered" evidence="11">
    <location>
        <begin position="2941"/>
        <end position="3013"/>
    </location>
</feature>
<dbReference type="InterPro" id="IPR011049">
    <property type="entry name" value="Serralysin-like_metalloprot_C"/>
</dbReference>
<feature type="domain" description="Trimeric autotransporter adhesin YadA-like stalk" evidence="14">
    <location>
        <begin position="2205"/>
        <end position="2243"/>
    </location>
</feature>
<comment type="subcellular location">
    <subcellularLocation>
        <location evidence="2">Cell outer membrane</location>
    </subcellularLocation>
    <subcellularLocation>
        <location evidence="1">Cell surface</location>
    </subcellularLocation>
</comment>
<feature type="domain" description="Trimeric autotransporter adhesin YadA-like head" evidence="13">
    <location>
        <begin position="2978"/>
        <end position="3004"/>
    </location>
</feature>
<evidence type="ECO:0000259" key="13">
    <source>
        <dbReference type="Pfam" id="PF05658"/>
    </source>
</evidence>
<evidence type="ECO:0000256" key="8">
    <source>
        <dbReference type="ARBA" id="ARBA00022927"/>
    </source>
</evidence>
<feature type="domain" description="Trimeric autotransporter adhesin YadA-like head" evidence="13">
    <location>
        <begin position="3009"/>
        <end position="3030"/>
    </location>
</feature>
<evidence type="ECO:0000259" key="12">
    <source>
        <dbReference type="Pfam" id="PF03895"/>
    </source>
</evidence>
<feature type="domain" description="Trimeric autotransporter adhesin YadA-like stalk" evidence="14">
    <location>
        <begin position="3036"/>
        <end position="3075"/>
    </location>
</feature>
<feature type="domain" description="Trimeric autotransporter adhesin YadA-like stalk" evidence="14">
    <location>
        <begin position="1767"/>
        <end position="1808"/>
    </location>
</feature>
<evidence type="ECO:0000259" key="14">
    <source>
        <dbReference type="Pfam" id="PF05662"/>
    </source>
</evidence>
<dbReference type="Pfam" id="PF05658">
    <property type="entry name" value="YadA_head"/>
    <property type="match status" value="6"/>
</dbReference>
<feature type="domain" description="Trimeric autotransporter adhesin YadA-like stalk" evidence="14">
    <location>
        <begin position="1556"/>
        <end position="1597"/>
    </location>
</feature>
<feature type="compositionally biased region" description="Low complexity" evidence="11">
    <location>
        <begin position="2954"/>
        <end position="2985"/>
    </location>
</feature>
<protein>
    <submittedName>
        <fullName evidence="16">YadA-like family protein</fullName>
    </submittedName>
</protein>
<dbReference type="GO" id="GO:0009986">
    <property type="term" value="C:cell surface"/>
    <property type="evidence" value="ECO:0007669"/>
    <property type="project" value="UniProtKB-SubCell"/>
</dbReference>
<accession>A0A7H8UJ47</accession>
<evidence type="ECO:0000256" key="4">
    <source>
        <dbReference type="ARBA" id="ARBA00022448"/>
    </source>
</evidence>
<name>A0A7H8UJ47_ENTCL</name>
<gene>
    <name evidence="16" type="ORF">HWQ14_20360</name>
</gene>
<reference evidence="16 17" key="1">
    <citation type="submission" date="2020-06" db="EMBL/GenBank/DDBJ databases">
        <title>Long-read sequencing of DSM26481-BlokeschLab.</title>
        <authorList>
            <person name="Blokesch M."/>
        </authorList>
    </citation>
    <scope>NUCLEOTIDE SEQUENCE [LARGE SCALE GENOMIC DNA]</scope>
    <source>
        <strain evidence="16 17">DSM 26481</strain>
    </source>
</reference>
<keyword evidence="9" id="KW-0472">Membrane</keyword>
<feature type="domain" description="Trimeric autotransporter adhesin YadA-like stalk" evidence="14">
    <location>
        <begin position="2907"/>
        <end position="2944"/>
    </location>
</feature>
<evidence type="ECO:0000256" key="1">
    <source>
        <dbReference type="ARBA" id="ARBA00004241"/>
    </source>
</evidence>
<dbReference type="GO" id="GO:0009279">
    <property type="term" value="C:cell outer membrane"/>
    <property type="evidence" value="ECO:0007669"/>
    <property type="project" value="UniProtKB-SubCell"/>
</dbReference>
<feature type="domain" description="Trimeric autotransporter adhesin YadA-like stalk" evidence="14">
    <location>
        <begin position="1347"/>
        <end position="1388"/>
    </location>
</feature>
<dbReference type="Pfam" id="PF05662">
    <property type="entry name" value="YadA_stalk"/>
    <property type="match status" value="26"/>
</dbReference>
<feature type="domain" description="Trimeric autotransporter adhesin YadA-like stalk" evidence="14">
    <location>
        <begin position="1136"/>
        <end position="1177"/>
    </location>
</feature>
<feature type="domain" description="Trimeric autotransporter adhesin YadA-like head" evidence="13">
    <location>
        <begin position="2878"/>
        <end position="2901"/>
    </location>
</feature>
<dbReference type="Gene3D" id="3.30.1300.30">
    <property type="entry name" value="GSPII I/J protein-like"/>
    <property type="match status" value="1"/>
</dbReference>
<dbReference type="InterPro" id="IPR008635">
    <property type="entry name" value="Coiled_stalk_dom"/>
</dbReference>
<feature type="domain" description="Trimeric autotransporter adhesin YadA-like stalk" evidence="14">
    <location>
        <begin position="1671"/>
        <end position="1709"/>
    </location>
</feature>
<feature type="domain" description="Trimeric autotransporter adhesin YadA-like stalk" evidence="14">
    <location>
        <begin position="505"/>
        <end position="546"/>
    </location>
</feature>
<feature type="domain" description="Trimeric autotransporter adhesin YadA-like stalk" evidence="14">
    <location>
        <begin position="2090"/>
        <end position="2131"/>
    </location>
</feature>
<dbReference type="Gene3D" id="6.20.50.100">
    <property type="match status" value="12"/>
</dbReference>
<dbReference type="Pfam" id="PF03895">
    <property type="entry name" value="YadA_anchor"/>
    <property type="match status" value="1"/>
</dbReference>
<sequence length="3158" mass="310190">MNKIYRLIWDADRGMLIPVSELTVSKGKSHSVCGAVVSCGVFKLFRLSAISSAFLMLSELGGISPAYAAYTADGGLLCTTADVTAGICAYPSASGSMAIGSGSLASGQSTIIGINSKGTSGDITAVGWKINSNSNNSTIIGNDLQVIDSHDAVTVGAGWADSGNIGSMGKNGIFNSVFAASVGSVNTIQNSEYAVNLGAQSLIYNAPKAIAIGGSVNVTAAGAIAIGYNAEASDIDSIAIGVGSKTDAIVKTPEIVIRGQSYTMAGGNPTSTMSIGNTDTGVTRTITSLAAGRVNASSTDAINGSQLYAFQNAMDQLVLDNSFNFLDNDGDGVSIKNGGSLQFKTPNNNIQIDEKGVTDAGVLEVALNNNLDLTDSGSIKTGDSIVNNDGLTIANGPSITTGGIDAGGKVIGNVAPGVAGTDAVNVSQLTDQGRDLTAKGLNLAGNTGAGHLNLGDTLSVLGGGSTAGSYSGDNLKTDVDAAGNLNITLADAPKFGNITVNDSGRISGVEDGVDGKDAVNMDQLDDVATAANAGWNVTDAAGNAANIGPAGEVKFTSADGNLDVAQTGADDAGVINLTLNRDLDLDSVTAGNSVLNTDGLTIANGPSITTGGIDAGGKVIGNVAPGVAGTDAVNVSQLTDQGRDLTAKGLNLAGNTGTGHLNLGDTLSVLGAGSTAGSYSGANLKTEVDAAGNLNITLADAPKFGNVTINDGDTGRISGVEDGVDGKDAVNMNQLDDVATAANAGWNVTDAAGNAANIGPAGEVKFTSADGNLDVAQTGADDAGVISLTLNRDLDLDSVTAGNSVLNTDGLTIANGPSITTGGIDAGGKVIGNVAPGVAGTDAVNVSQLTDQGRDLTAKGLNLAGNTGAGHLNLGDTLSVLGGGSTAGSYSGANLKTDVDAAGNLNITLADAPKFGNVTVNDNGSGKITGLTAGTADTDAVNVGQLNNAVISASAGWFVTDENGNKANISGNGEVKFSSTDNNLTVEQNGSTNAGDVEFTLNRDLALDSVNAGNSVLNTDGLTIANGPSITTGGIDAGGKVIGNVAAGVAGTDAVNVSQLTDQGRDLTAKGLNLAGNTGAGHLNLGDTLSVLGGGSTPGSYSGANLKTDVDAAGNLNITLADAPKFGNITVNDSGRISGVEDGVDGKDAVNMNQLDDVATVANAGWNVTDAAGNAANIGPAGEVKFTSADGNLDVAQTGADDAGVINLTLNRDLDLDSVTAGNSVLNTDGLTIANGPSITTGGIDAGGKVIGNVAPGVAGTDAVNVSQLADQGRDLIAKGLNLAGNTGTGHLNLGDTLSVLGGGSTPGSYSGANVKTEVDAAGNLNITLADAPKFGNVTVNDNGSGKITGLTAGTADTDAVNVGQLNNAVISASAGWFVTDENGNKANISGNGEVKFSSTDNNLTVEQNGSTNAGDVEFTLNRDLAVDSVTAGNSVLNTDGLTIANGPSITTDGIDAGGKIIGNVAPGVAGTDAVNVSQLTDQGRDLTAKGLNLAGNTGAGHLNLGDTLSVLGGGSTPGSYSGANLKTEVDAAGNLNITLADAPKFGNITVNDSGRISGVEDGVDGKDAVNMDQLDDVATAANAGWNVTDAAGNAANIGPAGEVKFTSADGNLAVAQTGADDAGVINLTLNRDLDLDSVTAGNSVLKTDGLTIANGPSITTGGIDAGGKVIGNVAPGVAGTDAVNVSQLADQGRDLTAKGLNLAGNTGTGHLNLGDTLSVLGGGSTAGSYSGDNLKTEVDAAGNLNITLADAPKFGNVTINDGDTGRISGVADGVDGKDAVNMDQLDDVATVANAGWNVTDAAGNAANIGPAGEVKFTSADGNLDVAQTGADDAGVISLTLNRDLDLDSVTAGNSVLNTDGLTIANGPSITTGGIDAGGKVIGNVAAGVAGTDAVNMNQLDDVATVANAGWNVTDAAGNAANIGPAGEVKFTSADGNLAVAQTGADDAGVISLTLNRDLDLDSVTAGNSVLNTDGLTIANGPSITTGGIDAGGKVIGNVAAGVAGTDAVNVSQLADQGRDLTAKGLNLAGNSGTGHLNLGDTLSVLGGGSTPGSYSGANVKTEVDAAGNLNITLADAPKFGNITVNDSGRISGVEDGVDGKDAVNMNQLDDVATVANAGWNVTDAAGNAANIGPAGEVKFTSADGNLAVDQTGADDAGVINLTLNRDLDLDSVTAGNSVLNTDGLTIANGPSITTGGINAGGKVIGNVAAGVAGTDAVNVSQLTDQGRDLTAKGLNLAGNTGAGHLNLGDTLNVLGGGSTPGSYSGANLKTEVDAAGNLNITLADAPKFGNITVNDSGRISGVEDGVDGKDAVNMDQLDDVATAANAGWNVTDAAGNAANIGPAGEVKFTSADGNLAVDQTGADDAGVINLTLNRDLDLDSVTAGNSVLNTDGLTIANGPSITTGGIDAGGKIIGNVAPGVAGTDAVNMNQLDDVATVANAGWNVTDAAGNAANIGPAGEVKFTSADGNLDVAQTGADDAGVINLTLNRDLDLDSVTAGNSVLNTDGLTIANGPSITTGGIDAGGKVIGNVAPGVAGTDAVNVDQMTSLGSDLTTKGLNLAGNAGSGHLNLGDTLNVLGEGSTAGSYSGGNIRTNVDSFGHLNIEIADSPKFGNITINDGNRITGLADGQNLDDAVNLGQLNEVAASAGGSWNIRDANDLGYAASYEVNSGDTVTFASADENPTDLSGNLTVQHENGTVTYDLNEDLVLSSVTTGQSVLTNDGLTVGRNVMLGNTGLVINGGPSITVNGIDAGGKKITHVAAGTDATDAVNVSQLKDYGDVIINNIYNTGMKYFHTNSTLADSQATGTDSVAIGPNAVASGDNSIASGNGAISSGSGALANGHNAEATGNASVSIGENSTSKAENSVALGSGAVVTENGKNSVALGAGSVADRENTVSVGSEGNERQITNVAAGEKETDAVNVGQLNGVRDEITNIGGTITNISEGKDGMFQVNNTSNNSRPNPSGKDSLAGGAGAKASGNNSMSVGTNSSASGENSVALGNGSSSKSQNSVSLGANSIADRDNSVSVGSIGAERQITNVAAGEAPTDAVNVSQLNDAVGTINQNTNNKFGQLKNMVEKQGRKMSAGVAGAMAMAGLPQPYSPGASMVAMGGGTFQGESAVALGVSVISDNGKWVTKLSGSSSSQGDYGVNVGVGYQW</sequence>
<comment type="similarity">
    <text evidence="3">Belongs to the autotransporter-2 (AT-2) (TC 1.B.40) family.</text>
</comment>
<evidence type="ECO:0000256" key="11">
    <source>
        <dbReference type="SAM" id="MobiDB-lite"/>
    </source>
</evidence>
<evidence type="ECO:0000313" key="16">
    <source>
        <dbReference type="EMBL" id="QKZ99858.1"/>
    </source>
</evidence>
<dbReference type="SUPFAM" id="SSF54523">
    <property type="entry name" value="Pili subunits"/>
    <property type="match status" value="1"/>
</dbReference>